<keyword evidence="2" id="KW-1185">Reference proteome</keyword>
<protein>
    <submittedName>
        <fullName evidence="1">Uncharacterized protein</fullName>
    </submittedName>
</protein>
<reference evidence="1" key="1">
    <citation type="journal article" date="2022" name="bioRxiv">
        <title>Sequencing and chromosome-scale assembly of the giantPleurodeles waltlgenome.</title>
        <authorList>
            <person name="Brown T."/>
            <person name="Elewa A."/>
            <person name="Iarovenko S."/>
            <person name="Subramanian E."/>
            <person name="Araus A.J."/>
            <person name="Petzold A."/>
            <person name="Susuki M."/>
            <person name="Suzuki K.-i.T."/>
            <person name="Hayashi T."/>
            <person name="Toyoda A."/>
            <person name="Oliveira C."/>
            <person name="Osipova E."/>
            <person name="Leigh N.D."/>
            <person name="Simon A."/>
            <person name="Yun M.H."/>
        </authorList>
    </citation>
    <scope>NUCLEOTIDE SEQUENCE</scope>
    <source>
        <strain evidence="1">20211129_DDA</strain>
        <tissue evidence="1">Liver</tissue>
    </source>
</reference>
<proteinExistence type="predicted"/>
<dbReference type="Proteomes" id="UP001066276">
    <property type="component" value="Chromosome 3_1"/>
</dbReference>
<evidence type="ECO:0000313" key="2">
    <source>
        <dbReference type="Proteomes" id="UP001066276"/>
    </source>
</evidence>
<dbReference type="AlphaFoldDB" id="A0AAV7U8E6"/>
<dbReference type="EMBL" id="JANPWB010000005">
    <property type="protein sequence ID" value="KAJ1184604.1"/>
    <property type="molecule type" value="Genomic_DNA"/>
</dbReference>
<name>A0AAV7U8E6_PLEWA</name>
<organism evidence="1 2">
    <name type="scientific">Pleurodeles waltl</name>
    <name type="common">Iberian ribbed newt</name>
    <dbReference type="NCBI Taxonomy" id="8319"/>
    <lineage>
        <taxon>Eukaryota</taxon>
        <taxon>Metazoa</taxon>
        <taxon>Chordata</taxon>
        <taxon>Craniata</taxon>
        <taxon>Vertebrata</taxon>
        <taxon>Euteleostomi</taxon>
        <taxon>Amphibia</taxon>
        <taxon>Batrachia</taxon>
        <taxon>Caudata</taxon>
        <taxon>Salamandroidea</taxon>
        <taxon>Salamandridae</taxon>
        <taxon>Pleurodelinae</taxon>
        <taxon>Pleurodeles</taxon>
    </lineage>
</organism>
<sequence length="122" mass="13243">MTPLSLMVAHDFVSGDGARDAQGFPLDLSSLRIQAFVADGRGVAREGGKSGTRSGALQEVELRVWGQGVGDGEVPGTSAMCGVCEEPEWELDYEEDDLEEREIVVHGEGAWWEALHNVDREL</sequence>
<evidence type="ECO:0000313" key="1">
    <source>
        <dbReference type="EMBL" id="KAJ1184604.1"/>
    </source>
</evidence>
<gene>
    <name evidence="1" type="ORF">NDU88_001408</name>
</gene>
<accession>A0AAV7U8E6</accession>
<comment type="caution">
    <text evidence="1">The sequence shown here is derived from an EMBL/GenBank/DDBJ whole genome shotgun (WGS) entry which is preliminary data.</text>
</comment>